<name>A0A0B6S6Y3_BURPL</name>
<dbReference type="PANTHER" id="PTHR24421:SF58">
    <property type="entry name" value="SIGNAL TRANSDUCTION HISTIDINE-PROTEIN KINASE_PHOSPHATASE UHPB"/>
    <property type="match status" value="1"/>
</dbReference>
<dbReference type="InterPro" id="IPR036890">
    <property type="entry name" value="HATPase_C_sf"/>
</dbReference>
<dbReference type="Pfam" id="PF02518">
    <property type="entry name" value="HATPase_c"/>
    <property type="match status" value="1"/>
</dbReference>
<reference evidence="8" key="1">
    <citation type="submission" date="2011-03" db="EMBL/GenBank/DDBJ databases">
        <authorList>
            <person name="Voget S."/>
            <person name="Streit W.R."/>
            <person name="Jaeger K.E."/>
            <person name="Daniel R."/>
        </authorList>
    </citation>
    <scope>NUCLEOTIDE SEQUENCE [LARGE SCALE GENOMIC DNA]</scope>
    <source>
        <strain evidence="8">PG1</strain>
    </source>
</reference>
<feature type="compositionally biased region" description="Pro residues" evidence="4">
    <location>
        <begin position="1"/>
        <end position="12"/>
    </location>
</feature>
<dbReference type="Proteomes" id="UP000031838">
    <property type="component" value="Chromosome 1"/>
</dbReference>
<evidence type="ECO:0000256" key="4">
    <source>
        <dbReference type="SAM" id="MobiDB-lite"/>
    </source>
</evidence>
<dbReference type="InterPro" id="IPR011712">
    <property type="entry name" value="Sig_transdc_His_kin_sub3_dim/P"/>
</dbReference>
<dbReference type="KEGG" id="bpla:bpln_1g34230"/>
<dbReference type="HOGENOM" id="CLU_000445_20_6_4"/>
<feature type="region of interest" description="Disordered" evidence="4">
    <location>
        <begin position="219"/>
        <end position="238"/>
    </location>
</feature>
<feature type="region of interest" description="Disordered" evidence="4">
    <location>
        <begin position="1"/>
        <end position="25"/>
    </location>
</feature>
<gene>
    <name evidence="7" type="ORF">BGL_1c35270</name>
</gene>
<sequence>MDTPRIAPPPASATPEPSRGETRPARSAVRLLPGAARPAMPRVAGDADAHLAAMSAELAAADEAARERLSRELHDGLGADLTGVYFAFANLETWLPADAPEGARRALELAQQALDAALDSYRRALDDAAPPLDAGLAGTLSAWIDAFGARTGLRTRVACAADARLALVGADGTLAALRVAQEALANVARHARATSVEVTLEAGPTHLELVVADDGAGVRRPARRNPVRNTGRSPGRGLGHLRARCAAFGGALALEARAGGGTVLRASFGWDALLAAPGANLHVSAS</sequence>
<evidence type="ECO:0000259" key="6">
    <source>
        <dbReference type="Pfam" id="PF07730"/>
    </source>
</evidence>
<dbReference type="PANTHER" id="PTHR24421">
    <property type="entry name" value="NITRATE/NITRITE SENSOR PROTEIN NARX-RELATED"/>
    <property type="match status" value="1"/>
</dbReference>
<feature type="domain" description="Signal transduction histidine kinase subgroup 3 dimerisation and phosphoacceptor" evidence="6">
    <location>
        <begin position="66"/>
        <end position="131"/>
    </location>
</feature>
<evidence type="ECO:0000256" key="2">
    <source>
        <dbReference type="ARBA" id="ARBA00022777"/>
    </source>
</evidence>
<keyword evidence="3" id="KW-0902">Two-component regulatory system</keyword>
<organism evidence="7 8">
    <name type="scientific">Burkholderia plantarii</name>
    <dbReference type="NCBI Taxonomy" id="41899"/>
    <lineage>
        <taxon>Bacteria</taxon>
        <taxon>Pseudomonadati</taxon>
        <taxon>Pseudomonadota</taxon>
        <taxon>Betaproteobacteria</taxon>
        <taxon>Burkholderiales</taxon>
        <taxon>Burkholderiaceae</taxon>
        <taxon>Burkholderia</taxon>
    </lineage>
</organism>
<dbReference type="InterPro" id="IPR050482">
    <property type="entry name" value="Sensor_HK_TwoCompSys"/>
</dbReference>
<protein>
    <submittedName>
        <fullName evidence="7">Sensor histidine kinase</fullName>
    </submittedName>
</protein>
<dbReference type="CDD" id="cd16917">
    <property type="entry name" value="HATPase_UhpB-NarQ-NarX-like"/>
    <property type="match status" value="1"/>
</dbReference>
<dbReference type="Gene3D" id="3.30.565.10">
    <property type="entry name" value="Histidine kinase-like ATPase, C-terminal domain"/>
    <property type="match status" value="1"/>
</dbReference>
<accession>A0A0B6S6Y3</accession>
<dbReference type="SUPFAM" id="SSF55874">
    <property type="entry name" value="ATPase domain of HSP90 chaperone/DNA topoisomerase II/histidine kinase"/>
    <property type="match status" value="1"/>
</dbReference>
<evidence type="ECO:0000256" key="3">
    <source>
        <dbReference type="ARBA" id="ARBA00023012"/>
    </source>
</evidence>
<dbReference type="AlphaFoldDB" id="A0A0B6S6Y3"/>
<reference evidence="7 8" key="2">
    <citation type="journal article" date="2016" name="Appl. Microbiol. Biotechnol.">
        <title>Mutations improving production and secretion of extracellular lipase by Burkholderia glumae PG1.</title>
        <authorList>
            <person name="Knapp A."/>
            <person name="Voget S."/>
            <person name="Gao R."/>
            <person name="Zaburannyi N."/>
            <person name="Krysciak D."/>
            <person name="Breuer M."/>
            <person name="Hauer B."/>
            <person name="Streit W.R."/>
            <person name="Muller R."/>
            <person name="Daniel R."/>
            <person name="Jaeger K.E."/>
        </authorList>
    </citation>
    <scope>NUCLEOTIDE SEQUENCE [LARGE SCALE GENOMIC DNA]</scope>
    <source>
        <strain evidence="7 8">PG1</strain>
    </source>
</reference>
<dbReference type="GO" id="GO:0046983">
    <property type="term" value="F:protein dimerization activity"/>
    <property type="evidence" value="ECO:0007669"/>
    <property type="project" value="InterPro"/>
</dbReference>
<dbReference type="Gene3D" id="1.20.5.1930">
    <property type="match status" value="1"/>
</dbReference>
<dbReference type="OrthoDB" id="9782588at2"/>
<proteinExistence type="predicted"/>
<evidence type="ECO:0000313" key="8">
    <source>
        <dbReference type="Proteomes" id="UP000031838"/>
    </source>
</evidence>
<evidence type="ECO:0000259" key="5">
    <source>
        <dbReference type="Pfam" id="PF02518"/>
    </source>
</evidence>
<keyword evidence="8" id="KW-1185">Reference proteome</keyword>
<dbReference type="GO" id="GO:0016020">
    <property type="term" value="C:membrane"/>
    <property type="evidence" value="ECO:0007669"/>
    <property type="project" value="InterPro"/>
</dbReference>
<evidence type="ECO:0000256" key="1">
    <source>
        <dbReference type="ARBA" id="ARBA00022679"/>
    </source>
</evidence>
<feature type="domain" description="Histidine kinase/HSP90-like ATPase" evidence="5">
    <location>
        <begin position="177"/>
        <end position="266"/>
    </location>
</feature>
<dbReference type="EMBL" id="CP002580">
    <property type="protein sequence ID" value="AJK48001.1"/>
    <property type="molecule type" value="Genomic_DNA"/>
</dbReference>
<keyword evidence="2 7" id="KW-0418">Kinase</keyword>
<dbReference type="GO" id="GO:0000155">
    <property type="term" value="F:phosphorelay sensor kinase activity"/>
    <property type="evidence" value="ECO:0007669"/>
    <property type="project" value="InterPro"/>
</dbReference>
<dbReference type="Pfam" id="PF07730">
    <property type="entry name" value="HisKA_3"/>
    <property type="match status" value="1"/>
</dbReference>
<dbReference type="KEGG" id="bgp:BGL_1c35270"/>
<keyword evidence="1" id="KW-0808">Transferase</keyword>
<evidence type="ECO:0000313" key="7">
    <source>
        <dbReference type="EMBL" id="AJK48001.1"/>
    </source>
</evidence>
<dbReference type="RefSeq" id="WP_042626245.1">
    <property type="nucleotide sequence ID" value="NZ_BSTO01000003.1"/>
</dbReference>
<dbReference type="InterPro" id="IPR003594">
    <property type="entry name" value="HATPase_dom"/>
</dbReference>